<dbReference type="Gene3D" id="1.10.443.10">
    <property type="entry name" value="Intergrase catalytic core"/>
    <property type="match status" value="1"/>
</dbReference>
<sequence>MAKPPVIEDAQMRHAFKVAAVTGQTPARDVALLHVLYGTGMTASEVAQLEVADVLDELGEFRRQSEVRVAISFNGRSRPVYWVNQKVRDAMTTYFVERLKLGHGVTAWRSQWRGLVHLGPVFLTNDGRPFTLTTRRTAAGNTSRSCESLTEVIRKLHDQAGIEAAGASAARRTFGVRLKREGYDLRHIREVLGLATLSAAKALCDGDPVDLGRIVSKVI</sequence>
<organism evidence="3 4">
    <name type="scientific">Ideonella lacteola</name>
    <dbReference type="NCBI Taxonomy" id="2984193"/>
    <lineage>
        <taxon>Bacteria</taxon>
        <taxon>Pseudomonadati</taxon>
        <taxon>Pseudomonadota</taxon>
        <taxon>Betaproteobacteria</taxon>
        <taxon>Burkholderiales</taxon>
        <taxon>Sphaerotilaceae</taxon>
        <taxon>Ideonella</taxon>
    </lineage>
</organism>
<gene>
    <name evidence="3" type="ORF">AACH06_25495</name>
</gene>
<evidence type="ECO:0000259" key="2">
    <source>
        <dbReference type="PROSITE" id="PS51898"/>
    </source>
</evidence>
<evidence type="ECO:0000256" key="1">
    <source>
        <dbReference type="ARBA" id="ARBA00023172"/>
    </source>
</evidence>
<feature type="domain" description="Tyr recombinase" evidence="2">
    <location>
        <begin position="2"/>
        <end position="219"/>
    </location>
</feature>
<dbReference type="EMBL" id="JBBUTG010000026">
    <property type="protein sequence ID" value="MEK8034195.1"/>
    <property type="molecule type" value="Genomic_DNA"/>
</dbReference>
<protein>
    <submittedName>
        <fullName evidence="3">Site-specific integrase</fullName>
    </submittedName>
</protein>
<evidence type="ECO:0000313" key="4">
    <source>
        <dbReference type="Proteomes" id="UP001371218"/>
    </source>
</evidence>
<comment type="caution">
    <text evidence="3">The sequence shown here is derived from an EMBL/GenBank/DDBJ whole genome shotgun (WGS) entry which is preliminary data.</text>
</comment>
<reference evidence="3 4" key="1">
    <citation type="submission" date="2024-04" db="EMBL/GenBank/DDBJ databases">
        <title>Novel species of the genus Ideonella isolated from streams.</title>
        <authorList>
            <person name="Lu H."/>
        </authorList>
    </citation>
    <scope>NUCLEOTIDE SEQUENCE [LARGE SCALE GENOMIC DNA]</scope>
    <source>
        <strain evidence="3 4">DXS29W</strain>
    </source>
</reference>
<dbReference type="Pfam" id="PF00589">
    <property type="entry name" value="Phage_integrase"/>
    <property type="match status" value="1"/>
</dbReference>
<dbReference type="InterPro" id="IPR011010">
    <property type="entry name" value="DNA_brk_join_enz"/>
</dbReference>
<dbReference type="InterPro" id="IPR002104">
    <property type="entry name" value="Integrase_catalytic"/>
</dbReference>
<accession>A0ABU9BW45</accession>
<evidence type="ECO:0000313" key="3">
    <source>
        <dbReference type="EMBL" id="MEK8034195.1"/>
    </source>
</evidence>
<dbReference type="InterPro" id="IPR013762">
    <property type="entry name" value="Integrase-like_cat_sf"/>
</dbReference>
<name>A0ABU9BW45_9BURK</name>
<dbReference type="SUPFAM" id="SSF56349">
    <property type="entry name" value="DNA breaking-rejoining enzymes"/>
    <property type="match status" value="1"/>
</dbReference>
<dbReference type="PROSITE" id="PS51898">
    <property type="entry name" value="TYR_RECOMBINASE"/>
    <property type="match status" value="1"/>
</dbReference>
<dbReference type="RefSeq" id="WP_341428623.1">
    <property type="nucleotide sequence ID" value="NZ_JBBUTG010000026.1"/>
</dbReference>
<dbReference type="CDD" id="cd00397">
    <property type="entry name" value="DNA_BRE_C"/>
    <property type="match status" value="1"/>
</dbReference>
<proteinExistence type="predicted"/>
<dbReference type="Proteomes" id="UP001371218">
    <property type="component" value="Unassembled WGS sequence"/>
</dbReference>
<keyword evidence="1" id="KW-0233">DNA recombination</keyword>
<keyword evidence="4" id="KW-1185">Reference proteome</keyword>